<feature type="domain" description="Anti-sigma K factor RskA C-terminal" evidence="13">
    <location>
        <begin position="105"/>
        <end position="238"/>
    </location>
</feature>
<protein>
    <recommendedName>
        <fullName evidence="10">Regulator of SigK</fullName>
    </recommendedName>
    <alternativeName>
        <fullName evidence="9">Sigma-K anti-sigma factor RskA</fullName>
    </alternativeName>
</protein>
<keyword evidence="15" id="KW-1185">Reference proteome</keyword>
<feature type="transmembrane region" description="Helical" evidence="12">
    <location>
        <begin position="102"/>
        <end position="125"/>
    </location>
</feature>
<dbReference type="InterPro" id="IPR018764">
    <property type="entry name" value="RskA_C"/>
</dbReference>
<dbReference type="AlphaFoldDB" id="A0AA97FDE9"/>
<evidence type="ECO:0000259" key="13">
    <source>
        <dbReference type="Pfam" id="PF10099"/>
    </source>
</evidence>
<name>A0AA97FDE9_9MICO</name>
<evidence type="ECO:0000256" key="10">
    <source>
        <dbReference type="ARBA" id="ARBA00030803"/>
    </source>
</evidence>
<dbReference type="GO" id="GO:0005886">
    <property type="term" value="C:plasma membrane"/>
    <property type="evidence" value="ECO:0007669"/>
    <property type="project" value="UniProtKB-SubCell"/>
</dbReference>
<dbReference type="GO" id="GO:0016989">
    <property type="term" value="F:sigma factor antagonist activity"/>
    <property type="evidence" value="ECO:0007669"/>
    <property type="project" value="TreeGrafter"/>
</dbReference>
<dbReference type="PANTHER" id="PTHR37461:SF1">
    <property type="entry name" value="ANTI-SIGMA-K FACTOR RSKA"/>
    <property type="match status" value="1"/>
</dbReference>
<keyword evidence="7 12" id="KW-0472">Membrane</keyword>
<evidence type="ECO:0000313" key="15">
    <source>
        <dbReference type="Proteomes" id="UP001305498"/>
    </source>
</evidence>
<evidence type="ECO:0000256" key="12">
    <source>
        <dbReference type="SAM" id="Phobius"/>
    </source>
</evidence>
<dbReference type="Gene3D" id="1.10.10.1320">
    <property type="entry name" value="Anti-sigma factor, zinc-finger domain"/>
    <property type="match status" value="1"/>
</dbReference>
<keyword evidence="5 12" id="KW-1133">Transmembrane helix</keyword>
<feature type="region of interest" description="Disordered" evidence="11">
    <location>
        <begin position="226"/>
        <end position="245"/>
    </location>
</feature>
<dbReference type="Pfam" id="PF10099">
    <property type="entry name" value="RskA_C"/>
    <property type="match status" value="1"/>
</dbReference>
<dbReference type="GO" id="GO:0006417">
    <property type="term" value="P:regulation of translation"/>
    <property type="evidence" value="ECO:0007669"/>
    <property type="project" value="TreeGrafter"/>
</dbReference>
<accession>A0AA97FDE9</accession>
<evidence type="ECO:0000256" key="5">
    <source>
        <dbReference type="ARBA" id="ARBA00022989"/>
    </source>
</evidence>
<keyword evidence="6" id="KW-0805">Transcription regulation</keyword>
<keyword evidence="8" id="KW-0804">Transcription</keyword>
<dbReference type="RefSeq" id="WP_317137932.1">
    <property type="nucleotide sequence ID" value="NZ_CP118157.1"/>
</dbReference>
<evidence type="ECO:0000256" key="9">
    <source>
        <dbReference type="ARBA" id="ARBA00029829"/>
    </source>
</evidence>
<evidence type="ECO:0000256" key="8">
    <source>
        <dbReference type="ARBA" id="ARBA00023163"/>
    </source>
</evidence>
<dbReference type="InterPro" id="IPR041916">
    <property type="entry name" value="Anti_sigma_zinc_sf"/>
</dbReference>
<reference evidence="14 15" key="1">
    <citation type="submission" date="2023-02" db="EMBL/GenBank/DDBJ databases">
        <title>Microbacterium betulae sp. nov., isolated from birch wood.</title>
        <authorList>
            <person name="Pasciak M."/>
            <person name="Pawlik K.J."/>
            <person name="Martynowski D."/>
            <person name="Laczmanski L."/>
            <person name="Ciekot J."/>
            <person name="Szponar B."/>
            <person name="Wojcik-Fatla A."/>
            <person name="Mackiewicz B."/>
            <person name="Farian E."/>
            <person name="Cholewa G."/>
            <person name="Cholewa A."/>
            <person name="Dutkiewicz J."/>
        </authorList>
    </citation>
    <scope>NUCLEOTIDE SEQUENCE [LARGE SCALE GENOMIC DNA]</scope>
    <source>
        <strain evidence="14 15">AB</strain>
    </source>
</reference>
<keyword evidence="4 12" id="KW-0812">Transmembrane</keyword>
<dbReference type="EMBL" id="CP118157">
    <property type="protein sequence ID" value="WOF21456.1"/>
    <property type="molecule type" value="Genomic_DNA"/>
</dbReference>
<dbReference type="KEGG" id="mbet:N8K70_08565"/>
<sequence>MNDDDEIGDLLAGRALHALSPDEERALESALVGDPDARRGADRDAETAAWLAEAVPEVAPPAHVREELLARIAGEEQRTAAEHGAASPTARRRAKRPRRARFVLAASIALLLTIGIGAATISQFLDRPEAVVALERIESADDARVVDAAVPGGGTVALHWAPSSGEAVVVADGIPELTDGQQYELWNVRGETPVSAGVFDGGTTDPTLLAGEVAPGDVVAVTIEQAGGSPTGAPTTEPIVALPAE</sequence>
<evidence type="ECO:0000256" key="6">
    <source>
        <dbReference type="ARBA" id="ARBA00023015"/>
    </source>
</evidence>
<evidence type="ECO:0000256" key="7">
    <source>
        <dbReference type="ARBA" id="ARBA00023136"/>
    </source>
</evidence>
<evidence type="ECO:0000256" key="11">
    <source>
        <dbReference type="SAM" id="MobiDB-lite"/>
    </source>
</evidence>
<gene>
    <name evidence="14" type="ORF">N8K70_08565</name>
</gene>
<proteinExistence type="predicted"/>
<dbReference type="Proteomes" id="UP001305498">
    <property type="component" value="Chromosome"/>
</dbReference>
<comment type="subcellular location">
    <subcellularLocation>
        <location evidence="2">Cell membrane</location>
    </subcellularLocation>
    <subcellularLocation>
        <location evidence="1">Membrane</location>
        <topology evidence="1">Single-pass membrane protein</topology>
    </subcellularLocation>
</comment>
<keyword evidence="3" id="KW-1003">Cell membrane</keyword>
<organism evidence="14 15">
    <name type="scientific">Microbacterium betulae</name>
    <dbReference type="NCBI Taxonomy" id="2981139"/>
    <lineage>
        <taxon>Bacteria</taxon>
        <taxon>Bacillati</taxon>
        <taxon>Actinomycetota</taxon>
        <taxon>Actinomycetes</taxon>
        <taxon>Micrococcales</taxon>
        <taxon>Microbacteriaceae</taxon>
        <taxon>Microbacterium</taxon>
    </lineage>
</organism>
<evidence type="ECO:0000256" key="4">
    <source>
        <dbReference type="ARBA" id="ARBA00022692"/>
    </source>
</evidence>
<evidence type="ECO:0000256" key="3">
    <source>
        <dbReference type="ARBA" id="ARBA00022475"/>
    </source>
</evidence>
<dbReference type="PANTHER" id="PTHR37461">
    <property type="entry name" value="ANTI-SIGMA-K FACTOR RSKA"/>
    <property type="match status" value="1"/>
</dbReference>
<evidence type="ECO:0000313" key="14">
    <source>
        <dbReference type="EMBL" id="WOF21456.1"/>
    </source>
</evidence>
<dbReference type="InterPro" id="IPR051474">
    <property type="entry name" value="Anti-sigma-K/W_factor"/>
</dbReference>
<evidence type="ECO:0000256" key="1">
    <source>
        <dbReference type="ARBA" id="ARBA00004167"/>
    </source>
</evidence>
<evidence type="ECO:0000256" key="2">
    <source>
        <dbReference type="ARBA" id="ARBA00004236"/>
    </source>
</evidence>